<reference evidence="8" key="1">
    <citation type="submission" date="2016-04" db="EMBL/GenBank/DDBJ databases">
        <title>Cephalotus genome sequencing.</title>
        <authorList>
            <person name="Fukushima K."/>
            <person name="Hasebe M."/>
            <person name="Fang X."/>
        </authorList>
    </citation>
    <scope>NUCLEOTIDE SEQUENCE [LARGE SCALE GENOMIC DNA]</scope>
    <source>
        <strain evidence="8">cv. St1</strain>
    </source>
</reference>
<evidence type="ECO:0000256" key="6">
    <source>
        <dbReference type="RuleBase" id="RU000363"/>
    </source>
</evidence>
<proteinExistence type="inferred from homology"/>
<accession>A0A1Q3CY70</accession>
<dbReference type="Gene3D" id="3.40.50.720">
    <property type="entry name" value="NAD(P)-binding Rossmann-like Domain"/>
    <property type="match status" value="1"/>
</dbReference>
<dbReference type="AlphaFoldDB" id="A0A1Q3CY70"/>
<sequence>MAYEYARRGACLVLVDIREDGLGRVVDKARQLGSPDAIAVQADVSNAQDCKRFIEATVDHFGRLDHLVNNAGTYKASLFVEVDHISAYPPVMDTNFWGTVFGTHYAVPHLRNSKGKIIVIASIAGWYPIPRISTYNASKAALIIYYETLRTEIGRDVGITIVTPGVINTEMIQSSSAFKVGLDAFPMESAEECAKAIVKSACRSDKYLVEPSWVRVLYLFKVFCPEIVEYFNRWVFNTRPETKMKFNGISSQPLDQKAD</sequence>
<dbReference type="Proteomes" id="UP000187406">
    <property type="component" value="Unassembled WGS sequence"/>
</dbReference>
<dbReference type="GO" id="GO:0016491">
    <property type="term" value="F:oxidoreductase activity"/>
    <property type="evidence" value="ECO:0007669"/>
    <property type="project" value="UniProtKB-KW"/>
</dbReference>
<dbReference type="OrthoDB" id="47007at2759"/>
<evidence type="ECO:0000256" key="3">
    <source>
        <dbReference type="ARBA" id="ARBA00022857"/>
    </source>
</evidence>
<dbReference type="PRINTS" id="PR00080">
    <property type="entry name" value="SDRFAMILY"/>
</dbReference>
<dbReference type="STRING" id="3775.A0A1Q3CY70"/>
<keyword evidence="5" id="KW-0560">Oxidoreductase</keyword>
<evidence type="ECO:0000256" key="1">
    <source>
        <dbReference type="ARBA" id="ARBA00004606"/>
    </source>
</evidence>
<protein>
    <submittedName>
        <fullName evidence="7">Adh_short domain-containing protein</fullName>
    </submittedName>
</protein>
<comment type="similarity">
    <text evidence="2 6">Belongs to the short-chain dehydrogenases/reductases (SDR) family.</text>
</comment>
<gene>
    <name evidence="7" type="ORF">CFOL_v3_28468</name>
</gene>
<dbReference type="PROSITE" id="PS00061">
    <property type="entry name" value="ADH_SHORT"/>
    <property type="match status" value="1"/>
</dbReference>
<evidence type="ECO:0000313" key="7">
    <source>
        <dbReference type="EMBL" id="GAV85028.1"/>
    </source>
</evidence>
<comment type="subcellular location">
    <subcellularLocation>
        <location evidence="1">Membrane</location>
        <topology evidence="1">Single-pass type II membrane protein</topology>
    </subcellularLocation>
</comment>
<comment type="caution">
    <text evidence="7">The sequence shown here is derived from an EMBL/GenBank/DDBJ whole genome shotgun (WGS) entry which is preliminary data.</text>
</comment>
<keyword evidence="4" id="KW-0735">Signal-anchor</keyword>
<evidence type="ECO:0000256" key="2">
    <source>
        <dbReference type="ARBA" id="ARBA00006484"/>
    </source>
</evidence>
<dbReference type="InterPro" id="IPR020904">
    <property type="entry name" value="Sc_DH/Rdtase_CS"/>
</dbReference>
<organism evidence="7 8">
    <name type="scientific">Cephalotus follicularis</name>
    <name type="common">Albany pitcher plant</name>
    <dbReference type="NCBI Taxonomy" id="3775"/>
    <lineage>
        <taxon>Eukaryota</taxon>
        <taxon>Viridiplantae</taxon>
        <taxon>Streptophyta</taxon>
        <taxon>Embryophyta</taxon>
        <taxon>Tracheophyta</taxon>
        <taxon>Spermatophyta</taxon>
        <taxon>Magnoliopsida</taxon>
        <taxon>eudicotyledons</taxon>
        <taxon>Gunneridae</taxon>
        <taxon>Pentapetalae</taxon>
        <taxon>rosids</taxon>
        <taxon>fabids</taxon>
        <taxon>Oxalidales</taxon>
        <taxon>Cephalotaceae</taxon>
        <taxon>Cephalotus</taxon>
    </lineage>
</organism>
<dbReference type="SUPFAM" id="SSF51735">
    <property type="entry name" value="NAD(P)-binding Rossmann-fold domains"/>
    <property type="match status" value="1"/>
</dbReference>
<evidence type="ECO:0000256" key="5">
    <source>
        <dbReference type="ARBA" id="ARBA00023002"/>
    </source>
</evidence>
<dbReference type="InterPro" id="IPR036291">
    <property type="entry name" value="NAD(P)-bd_dom_sf"/>
</dbReference>
<evidence type="ECO:0000313" key="8">
    <source>
        <dbReference type="Proteomes" id="UP000187406"/>
    </source>
</evidence>
<dbReference type="InParanoid" id="A0A1Q3CY70"/>
<dbReference type="PRINTS" id="PR00081">
    <property type="entry name" value="GDHRDH"/>
</dbReference>
<dbReference type="Pfam" id="PF00106">
    <property type="entry name" value="adh_short"/>
    <property type="match status" value="1"/>
</dbReference>
<name>A0A1Q3CY70_CEPFO</name>
<keyword evidence="4" id="KW-0812">Transmembrane</keyword>
<evidence type="ECO:0000256" key="4">
    <source>
        <dbReference type="ARBA" id="ARBA00022968"/>
    </source>
</evidence>
<dbReference type="EMBL" id="BDDD01003427">
    <property type="protein sequence ID" value="GAV85028.1"/>
    <property type="molecule type" value="Genomic_DNA"/>
</dbReference>
<keyword evidence="8" id="KW-1185">Reference proteome</keyword>
<dbReference type="InterPro" id="IPR002347">
    <property type="entry name" value="SDR_fam"/>
</dbReference>
<dbReference type="PANTHER" id="PTHR43391:SF69">
    <property type="entry name" value="11-BETA-HYDROXYSTEROID DEHYDROGENASE-LIKE 6"/>
    <property type="match status" value="1"/>
</dbReference>
<keyword evidence="3" id="KW-0521">NADP</keyword>
<dbReference type="GO" id="GO:0005829">
    <property type="term" value="C:cytosol"/>
    <property type="evidence" value="ECO:0007669"/>
    <property type="project" value="TreeGrafter"/>
</dbReference>
<dbReference type="PANTHER" id="PTHR43391">
    <property type="entry name" value="RETINOL DEHYDROGENASE-RELATED"/>
    <property type="match status" value="1"/>
</dbReference>
<dbReference type="GO" id="GO:0016020">
    <property type="term" value="C:membrane"/>
    <property type="evidence" value="ECO:0007669"/>
    <property type="project" value="UniProtKB-SubCell"/>
</dbReference>